<comment type="caution">
    <text evidence="2">The sequence shown here is derived from an EMBL/GenBank/DDBJ whole genome shotgun (WGS) entry which is preliminary data.</text>
</comment>
<proteinExistence type="predicted"/>
<feature type="signal peptide" evidence="1">
    <location>
        <begin position="1"/>
        <end position="29"/>
    </location>
</feature>
<evidence type="ECO:0000313" key="2">
    <source>
        <dbReference type="EMBL" id="MDR5693046.1"/>
    </source>
</evidence>
<gene>
    <name evidence="2" type="ORF">RH861_13315</name>
</gene>
<protein>
    <submittedName>
        <fullName evidence="2">Uncharacterized protein</fullName>
    </submittedName>
</protein>
<evidence type="ECO:0000256" key="1">
    <source>
        <dbReference type="SAM" id="SignalP"/>
    </source>
</evidence>
<evidence type="ECO:0000313" key="3">
    <source>
        <dbReference type="Proteomes" id="UP001260072"/>
    </source>
</evidence>
<dbReference type="Proteomes" id="UP001260072">
    <property type="component" value="Unassembled WGS sequence"/>
</dbReference>
<reference evidence="3" key="1">
    <citation type="submission" date="2023-07" db="EMBL/GenBank/DDBJ databases">
        <title>Description of three actinobacteria isolated from air of manufacturing shop in a pharmaceutical factory.</title>
        <authorList>
            <person name="Zhang D.-F."/>
        </authorList>
    </citation>
    <scope>NUCLEOTIDE SEQUENCE [LARGE SCALE GENOMIC DNA]</scope>
    <source>
        <strain evidence="3">CCTCC AB 2011122</strain>
    </source>
</reference>
<sequence>MNKGPFNAVLCITAAAALTAGLTACSVGALPRQASPTPDPPSRDLTLDVGVIIHSDGTTEHPDRDVMLDVDVILPATY</sequence>
<dbReference type="EMBL" id="JAVKGS010000003">
    <property type="protein sequence ID" value="MDR5693046.1"/>
    <property type="molecule type" value="Genomic_DNA"/>
</dbReference>
<dbReference type="PROSITE" id="PS51257">
    <property type="entry name" value="PROKAR_LIPOPROTEIN"/>
    <property type="match status" value="1"/>
</dbReference>
<feature type="chain" id="PRO_5047218543" evidence="1">
    <location>
        <begin position="30"/>
        <end position="78"/>
    </location>
</feature>
<accession>A0ABU1FMQ0</accession>
<dbReference type="RefSeq" id="WP_310521373.1">
    <property type="nucleotide sequence ID" value="NZ_BAABBS010000001.1"/>
</dbReference>
<organism evidence="2 3">
    <name type="scientific">Agromyces indicus</name>
    <dbReference type="NCBI Taxonomy" id="758919"/>
    <lineage>
        <taxon>Bacteria</taxon>
        <taxon>Bacillati</taxon>
        <taxon>Actinomycetota</taxon>
        <taxon>Actinomycetes</taxon>
        <taxon>Micrococcales</taxon>
        <taxon>Microbacteriaceae</taxon>
        <taxon>Agromyces</taxon>
    </lineage>
</organism>
<keyword evidence="3" id="KW-1185">Reference proteome</keyword>
<name>A0ABU1FMQ0_9MICO</name>
<keyword evidence="1" id="KW-0732">Signal</keyword>